<name>A0A6J4SK22_9SPHN</name>
<feature type="domain" description="Glycosyl transferase family 4" evidence="3">
    <location>
        <begin position="29"/>
        <end position="194"/>
    </location>
</feature>
<dbReference type="SUPFAM" id="SSF53756">
    <property type="entry name" value="UDP-Glycosyltransferase/glycogen phosphorylase"/>
    <property type="match status" value="1"/>
</dbReference>
<dbReference type="EMBL" id="CADCVW010000054">
    <property type="protein sequence ID" value="CAA9500607.1"/>
    <property type="molecule type" value="Genomic_DNA"/>
</dbReference>
<dbReference type="Pfam" id="PF12000">
    <property type="entry name" value="Glyco_trans_4_3"/>
    <property type="match status" value="1"/>
</dbReference>
<accession>A0A6J4SK22</accession>
<evidence type="ECO:0000259" key="2">
    <source>
        <dbReference type="Pfam" id="PF00534"/>
    </source>
</evidence>
<feature type="domain" description="Glycosyl transferase family 1" evidence="2">
    <location>
        <begin position="213"/>
        <end position="385"/>
    </location>
</feature>
<keyword evidence="1 4" id="KW-0808">Transferase</keyword>
<dbReference type="InterPro" id="IPR022623">
    <property type="entry name" value="Glyco_trans_4"/>
</dbReference>
<dbReference type="AlphaFoldDB" id="A0A6J4SK22"/>
<evidence type="ECO:0000259" key="3">
    <source>
        <dbReference type="Pfam" id="PF12000"/>
    </source>
</evidence>
<dbReference type="GO" id="GO:0009103">
    <property type="term" value="P:lipopolysaccharide biosynthetic process"/>
    <property type="evidence" value="ECO:0007669"/>
    <property type="project" value="TreeGrafter"/>
</dbReference>
<dbReference type="GO" id="GO:0016757">
    <property type="term" value="F:glycosyltransferase activity"/>
    <property type="evidence" value="ECO:0007669"/>
    <property type="project" value="InterPro"/>
</dbReference>
<protein>
    <submittedName>
        <fullName evidence="4">Glycosyltransferase</fullName>
    </submittedName>
</protein>
<dbReference type="Pfam" id="PF00534">
    <property type="entry name" value="Glycos_transf_1"/>
    <property type="match status" value="1"/>
</dbReference>
<evidence type="ECO:0000256" key="1">
    <source>
        <dbReference type="ARBA" id="ARBA00022679"/>
    </source>
</evidence>
<evidence type="ECO:0000313" key="4">
    <source>
        <dbReference type="EMBL" id="CAA9500607.1"/>
    </source>
</evidence>
<dbReference type="Gene3D" id="3.40.50.2000">
    <property type="entry name" value="Glycogen Phosphorylase B"/>
    <property type="match status" value="2"/>
</dbReference>
<dbReference type="InterPro" id="IPR001296">
    <property type="entry name" value="Glyco_trans_1"/>
</dbReference>
<dbReference type="PANTHER" id="PTHR46401">
    <property type="entry name" value="GLYCOSYLTRANSFERASE WBBK-RELATED"/>
    <property type="match status" value="1"/>
</dbReference>
<organism evidence="4">
    <name type="scientific">uncultured Sphingomonadaceae bacterium</name>
    <dbReference type="NCBI Taxonomy" id="169976"/>
    <lineage>
        <taxon>Bacteria</taxon>
        <taxon>Pseudomonadati</taxon>
        <taxon>Pseudomonadota</taxon>
        <taxon>Alphaproteobacteria</taxon>
        <taxon>Sphingomonadales</taxon>
        <taxon>Sphingomonadaceae</taxon>
        <taxon>environmental samples</taxon>
    </lineage>
</organism>
<gene>
    <name evidence="4" type="ORF">AVDCRST_MAG39-1387</name>
</gene>
<dbReference type="PANTHER" id="PTHR46401:SF2">
    <property type="entry name" value="GLYCOSYLTRANSFERASE WBBK-RELATED"/>
    <property type="match status" value="1"/>
</dbReference>
<reference evidence="4" key="1">
    <citation type="submission" date="2020-02" db="EMBL/GenBank/DDBJ databases">
        <authorList>
            <person name="Meier V. D."/>
        </authorList>
    </citation>
    <scope>NUCLEOTIDE SEQUENCE</scope>
    <source>
        <strain evidence="4">AVDCRST_MAG39</strain>
    </source>
</reference>
<proteinExistence type="predicted"/>
<sequence length="411" mass="45084">MAKPRDILIVHQNFPGQFPHIADMLAARGDRVVTLGGSTAKARGKMPLFRWSAARGTTPGIFDPATRAEADLIRADAAARVAAQLAAKGYKPDLIVGHPGWGETIHLQEIWPKAKLILFGEFFYRSRGADVGFDAEFEKPGLAADMRVHAKNATGALAYAAADRIVCPTPFQASTFPVGLRHRISVVHEGLDLHRARRRPEASLALLDGRVLKPGDPVITYLSRNLERMRGFHIFMRALPEFLRDCPDAQVVVIGADTGAGYAGALPQGETWKRKMLAELGSRLDLSRVHFVGKVTHERMIDAFSVSAGHVYYTYPFVLSWSLVEAMGCECLIIGSDTPPLRDAVEPGMNGVLHPFFDIKALSRAMTDAIREPERFAAMRTAARETALARFDRSTVGLPAWLRIIDEVLAG</sequence>